<accession>X1JX06</accession>
<gene>
    <name evidence="1" type="ORF">S03H2_55752</name>
</gene>
<dbReference type="EMBL" id="BARU01035638">
    <property type="protein sequence ID" value="GAH82794.1"/>
    <property type="molecule type" value="Genomic_DNA"/>
</dbReference>
<organism evidence="1">
    <name type="scientific">marine sediment metagenome</name>
    <dbReference type="NCBI Taxonomy" id="412755"/>
    <lineage>
        <taxon>unclassified sequences</taxon>
        <taxon>metagenomes</taxon>
        <taxon>ecological metagenomes</taxon>
    </lineage>
</organism>
<comment type="caution">
    <text evidence="1">The sequence shown here is derived from an EMBL/GenBank/DDBJ whole genome shotgun (WGS) entry which is preliminary data.</text>
</comment>
<feature type="non-terminal residue" evidence="1">
    <location>
        <position position="205"/>
    </location>
</feature>
<evidence type="ECO:0000313" key="1">
    <source>
        <dbReference type="EMBL" id="GAH82794.1"/>
    </source>
</evidence>
<dbReference type="AlphaFoldDB" id="X1JX06"/>
<sequence length="205" mass="23129">MFGTTNYTTSIIPNIVSGNYLINLFTDNLFHQNYTSVLNVNILHQFQLQSVEDEYSTFYSNDLITKYTLVDLSNNSVPVSPDDYWVSIEGLQIVENDGFVFDFINNQIIITIDIAELGYSVGLYELELNVEKVNFVEIIGTNQTSTSITFSIVPIETEVIVESSVSEIEINSQVTLSFRILDQNHSSYVEEATVEVSLDIPEPEV</sequence>
<protein>
    <submittedName>
        <fullName evidence="1">Uncharacterized protein</fullName>
    </submittedName>
</protein>
<proteinExistence type="predicted"/>
<reference evidence="1" key="1">
    <citation type="journal article" date="2014" name="Front. Microbiol.">
        <title>High frequency of phylogenetically diverse reductive dehalogenase-homologous genes in deep subseafloor sedimentary metagenomes.</title>
        <authorList>
            <person name="Kawai M."/>
            <person name="Futagami T."/>
            <person name="Toyoda A."/>
            <person name="Takaki Y."/>
            <person name="Nishi S."/>
            <person name="Hori S."/>
            <person name="Arai W."/>
            <person name="Tsubouchi T."/>
            <person name="Morono Y."/>
            <person name="Uchiyama I."/>
            <person name="Ito T."/>
            <person name="Fujiyama A."/>
            <person name="Inagaki F."/>
            <person name="Takami H."/>
        </authorList>
    </citation>
    <scope>NUCLEOTIDE SEQUENCE</scope>
    <source>
        <strain evidence="1">Expedition CK06-06</strain>
    </source>
</reference>
<name>X1JX06_9ZZZZ</name>